<dbReference type="Gene3D" id="1.20.120.920">
    <property type="entry name" value="CRISPR-associated endonuclease Cas1, C-terminal domain"/>
    <property type="match status" value="1"/>
</dbReference>
<keyword evidence="3 10" id="KW-0255">Endonuclease</keyword>
<dbReference type="EMBL" id="JAFIRA010000002">
    <property type="protein sequence ID" value="MCJ2541555.1"/>
    <property type="molecule type" value="Genomic_DNA"/>
</dbReference>
<comment type="caution">
    <text evidence="11">The sequence shown here is derived from an EMBL/GenBank/DDBJ whole genome shotgun (WGS) entry which is preliminary data.</text>
</comment>
<dbReference type="InterPro" id="IPR042206">
    <property type="entry name" value="CRISPR-assoc_Cas1_C"/>
</dbReference>
<feature type="binding site" evidence="10">
    <location>
        <position position="222"/>
    </location>
    <ligand>
        <name>Mn(2+)</name>
        <dbReference type="ChEBI" id="CHEBI:29035"/>
    </ligand>
</feature>
<evidence type="ECO:0000313" key="11">
    <source>
        <dbReference type="EMBL" id="MCJ2541555.1"/>
    </source>
</evidence>
<feature type="binding site" evidence="10">
    <location>
        <position position="156"/>
    </location>
    <ligand>
        <name>Mn(2+)</name>
        <dbReference type="ChEBI" id="CHEBI:29035"/>
    </ligand>
</feature>
<organism evidence="11 12">
    <name type="scientific">Thermostichus vulcanus str. 'Rupite'</name>
    <dbReference type="NCBI Taxonomy" id="2813851"/>
    <lineage>
        <taxon>Bacteria</taxon>
        <taxon>Bacillati</taxon>
        <taxon>Cyanobacteriota</taxon>
        <taxon>Cyanophyceae</taxon>
        <taxon>Thermostichales</taxon>
        <taxon>Thermostichaceae</taxon>
        <taxon>Thermostichus</taxon>
    </lineage>
</organism>
<evidence type="ECO:0000256" key="1">
    <source>
        <dbReference type="ARBA" id="ARBA00022722"/>
    </source>
</evidence>
<keyword evidence="1 10" id="KW-0540">Nuclease</keyword>
<proteinExistence type="inferred from homology"/>
<keyword evidence="6 10" id="KW-0051">Antiviral defense</keyword>
<evidence type="ECO:0000256" key="2">
    <source>
        <dbReference type="ARBA" id="ARBA00022723"/>
    </source>
</evidence>
<dbReference type="Gene3D" id="3.100.10.20">
    <property type="entry name" value="CRISPR-associated endonuclease Cas1, N-terminal domain"/>
    <property type="match status" value="1"/>
</dbReference>
<dbReference type="HAMAP" id="MF_01470">
    <property type="entry name" value="Cas1"/>
    <property type="match status" value="1"/>
</dbReference>
<sequence>MRTLYVSQQGCRLNLKQEFLQVQWRETLLQEVSLPLLEQVLVFGRSQVTTDAVRACLKRDIPIAFLSRLGYCYGRLIPIERGYRRLAHLQQSLPEEWRLRMAAQMVRAKLLNGRVLLMRQLRLRPTETGPLTLRSLEHLAEQALRTTSLEQLRGIEGAGAALYFPELGNCLQRPGFVLLTRTRRPPTNPVNAMLSFGYMVLWNHLLTLIELQDLDPYQGCLHAASERHAALVSDLLEEFRSPIVDSLMLWLVNTGVMNVEEDFEYHEGGCFLNDVGRKKYLKAFVQRMEGSIQTDEGEQPRWDLLTQQVKQIKKCIYNLEESYQPYRIR</sequence>
<dbReference type="EC" id="3.1.-.-" evidence="10"/>
<dbReference type="PANTHER" id="PTHR34353:SF2">
    <property type="entry name" value="CRISPR-ASSOCIATED ENDONUCLEASE CAS1 1"/>
    <property type="match status" value="1"/>
</dbReference>
<dbReference type="CDD" id="cd09634">
    <property type="entry name" value="Cas1_I-II-III"/>
    <property type="match status" value="1"/>
</dbReference>
<evidence type="ECO:0000256" key="8">
    <source>
        <dbReference type="ARBA" id="ARBA00023211"/>
    </source>
</evidence>
<evidence type="ECO:0000256" key="9">
    <source>
        <dbReference type="ARBA" id="ARBA00038592"/>
    </source>
</evidence>
<dbReference type="InterPro" id="IPR002729">
    <property type="entry name" value="CRISPR-assoc_Cas1"/>
</dbReference>
<dbReference type="Proteomes" id="UP000830835">
    <property type="component" value="Unassembled WGS sequence"/>
</dbReference>
<evidence type="ECO:0000256" key="6">
    <source>
        <dbReference type="ARBA" id="ARBA00023118"/>
    </source>
</evidence>
<reference evidence="11" key="1">
    <citation type="submission" date="2021-02" db="EMBL/GenBank/DDBJ databases">
        <title>The CRISPR/cas machinery reduction and long-range gene transfer in the hot spring cyanobacterium Synechococcus.</title>
        <authorList>
            <person name="Dvorak P."/>
            <person name="Jahodarova E."/>
            <person name="Hasler P."/>
            <person name="Poulickova A."/>
        </authorList>
    </citation>
    <scope>NUCLEOTIDE SEQUENCE</scope>
    <source>
        <strain evidence="11">Rupite</strain>
    </source>
</reference>
<comment type="subunit">
    <text evidence="9 10">Homodimer, forms a heterotetramer with a Cas2 homodimer.</text>
</comment>
<keyword evidence="8 10" id="KW-0464">Manganese</keyword>
<keyword evidence="2 10" id="KW-0479">Metal-binding</keyword>
<comment type="function">
    <text evidence="10">CRISPR (clustered regularly interspaced short palindromic repeat), is an adaptive immune system that provides protection against mobile genetic elements (viruses, transposable elements and conjugative plasmids). CRISPR clusters contain spacers, sequences complementary to antecedent mobile elements, and target invading nucleic acids. CRISPR clusters are transcribed and processed into CRISPR RNA (crRNA). Acts as a dsDNA endonuclease. Involved in the integration of spacer DNA into the CRISPR cassette.</text>
</comment>
<gene>
    <name evidence="10 11" type="primary">cas1</name>
    <name evidence="11" type="ORF">JX360_01320</name>
</gene>
<dbReference type="InterPro" id="IPR042211">
    <property type="entry name" value="CRISPR-assoc_Cas1_N"/>
</dbReference>
<evidence type="ECO:0000256" key="5">
    <source>
        <dbReference type="ARBA" id="ARBA00022842"/>
    </source>
</evidence>
<dbReference type="InterPro" id="IPR050646">
    <property type="entry name" value="Cas1"/>
</dbReference>
<feature type="binding site" evidence="10">
    <location>
        <position position="237"/>
    </location>
    <ligand>
        <name>Mn(2+)</name>
        <dbReference type="ChEBI" id="CHEBI:29035"/>
    </ligand>
</feature>
<keyword evidence="4 10" id="KW-0378">Hydrolase</keyword>
<protein>
    <recommendedName>
        <fullName evidence="10">CRISPR-associated endonuclease Cas1</fullName>
        <ecNumber evidence="10">3.1.-.-</ecNumber>
    </recommendedName>
</protein>
<name>A0ABT0C889_THEVL</name>
<evidence type="ECO:0000256" key="4">
    <source>
        <dbReference type="ARBA" id="ARBA00022801"/>
    </source>
</evidence>
<dbReference type="RefSeq" id="WP_244348641.1">
    <property type="nucleotide sequence ID" value="NZ_JAFIRA010000002.1"/>
</dbReference>
<accession>A0ABT0C889</accession>
<evidence type="ECO:0000256" key="3">
    <source>
        <dbReference type="ARBA" id="ARBA00022759"/>
    </source>
</evidence>
<dbReference type="NCBIfam" id="TIGR00287">
    <property type="entry name" value="cas1"/>
    <property type="match status" value="1"/>
</dbReference>
<evidence type="ECO:0000256" key="7">
    <source>
        <dbReference type="ARBA" id="ARBA00023125"/>
    </source>
</evidence>
<keyword evidence="12" id="KW-1185">Reference proteome</keyword>
<dbReference type="GO" id="GO:0004519">
    <property type="term" value="F:endonuclease activity"/>
    <property type="evidence" value="ECO:0007669"/>
    <property type="project" value="UniProtKB-KW"/>
</dbReference>
<comment type="cofactor">
    <cofactor evidence="10">
        <name>Mg(2+)</name>
        <dbReference type="ChEBI" id="CHEBI:18420"/>
    </cofactor>
    <cofactor evidence="10">
        <name>Mn(2+)</name>
        <dbReference type="ChEBI" id="CHEBI:29035"/>
    </cofactor>
</comment>
<keyword evidence="7 10" id="KW-0238">DNA-binding</keyword>
<comment type="similarity">
    <text evidence="10">Belongs to the CRISPR-associated endonuclease Cas1 family.</text>
</comment>
<dbReference type="Pfam" id="PF01867">
    <property type="entry name" value="Cas_Cas1"/>
    <property type="match status" value="1"/>
</dbReference>
<keyword evidence="5 10" id="KW-0460">Magnesium</keyword>
<evidence type="ECO:0000256" key="10">
    <source>
        <dbReference type="HAMAP-Rule" id="MF_01470"/>
    </source>
</evidence>
<evidence type="ECO:0000313" key="12">
    <source>
        <dbReference type="Proteomes" id="UP000830835"/>
    </source>
</evidence>
<dbReference type="PANTHER" id="PTHR34353">
    <property type="entry name" value="CRISPR-ASSOCIATED ENDONUCLEASE CAS1 1"/>
    <property type="match status" value="1"/>
</dbReference>